<sequence length="344" mass="37867">MDKLRRSKPRLGPPLPPPRCVVSCQDSPVWRTDAPCASPLPAAGTWRHRHPIPKAQEEEEEEEDQYELPPCEALPVSLAPAHLPGTEENSLYLDHSGPLGPCKSPPPKPQPKMLKTPLSLQESVKQRLPSGRRELSASAQGVPDSAKKPDEDIYLECEPSPVPALPQSLDSQVLMPPVPLPRTSIVPRPTTVPQEAWNGTANVTSKGRRPSLSSVTPTRSTSVSEDGSLLAQPWYSENCDRYAVENALLRCQKDGAYTVRPSSGPHGSQPLTLAVLLRGRVFNIPIRRLDGGRHYALGREGRNHEERFSSVAAMVQHYMQHTLPLVDRHSGSRQLTCLLFPIKP</sequence>
<dbReference type="EMBL" id="JACAGC010000014">
    <property type="protein sequence ID" value="KAF6321712.1"/>
    <property type="molecule type" value="Genomic_DNA"/>
</dbReference>
<evidence type="ECO:0000313" key="6">
    <source>
        <dbReference type="Proteomes" id="UP000585614"/>
    </source>
</evidence>
<dbReference type="PANTHER" id="PTHR14098">
    <property type="entry name" value="SH2 DOMAIN CONTAINING PROTEIN"/>
    <property type="match status" value="1"/>
</dbReference>
<dbReference type="AlphaFoldDB" id="A0A7J7V9C0"/>
<accession>A0A7J7V9C0</accession>
<organism evidence="5 6">
    <name type="scientific">Rhinolophus ferrumequinum</name>
    <name type="common">Greater horseshoe bat</name>
    <dbReference type="NCBI Taxonomy" id="59479"/>
    <lineage>
        <taxon>Eukaryota</taxon>
        <taxon>Metazoa</taxon>
        <taxon>Chordata</taxon>
        <taxon>Craniata</taxon>
        <taxon>Vertebrata</taxon>
        <taxon>Euteleostomi</taxon>
        <taxon>Mammalia</taxon>
        <taxon>Eutheria</taxon>
        <taxon>Laurasiatheria</taxon>
        <taxon>Chiroptera</taxon>
        <taxon>Yinpterochiroptera</taxon>
        <taxon>Rhinolophoidea</taxon>
        <taxon>Rhinolophidae</taxon>
        <taxon>Rhinolophinae</taxon>
        <taxon>Rhinolophus</taxon>
    </lineage>
</organism>
<dbReference type="PANTHER" id="PTHR14098:SF16">
    <property type="entry name" value="SH2 DOMAIN-CONTAINING PROTEIN 6"/>
    <property type="match status" value="1"/>
</dbReference>
<dbReference type="InterPro" id="IPR036860">
    <property type="entry name" value="SH2_dom_sf"/>
</dbReference>
<feature type="domain" description="SH2" evidence="4">
    <location>
        <begin position="234"/>
        <end position="342"/>
    </location>
</feature>
<dbReference type="GO" id="GO:0007169">
    <property type="term" value="P:cell surface receptor protein tyrosine kinase signaling pathway"/>
    <property type="evidence" value="ECO:0007669"/>
    <property type="project" value="TreeGrafter"/>
</dbReference>
<protein>
    <submittedName>
        <fullName evidence="5">SH2 domain containing 6</fullName>
    </submittedName>
</protein>
<feature type="compositionally biased region" description="Acidic residues" evidence="3">
    <location>
        <begin position="57"/>
        <end position="66"/>
    </location>
</feature>
<feature type="region of interest" description="Disordered" evidence="3">
    <location>
        <begin position="34"/>
        <end position="149"/>
    </location>
</feature>
<proteinExistence type="predicted"/>
<dbReference type="GO" id="GO:0035556">
    <property type="term" value="P:intracellular signal transduction"/>
    <property type="evidence" value="ECO:0007669"/>
    <property type="project" value="TreeGrafter"/>
</dbReference>
<dbReference type="GO" id="GO:0005737">
    <property type="term" value="C:cytoplasm"/>
    <property type="evidence" value="ECO:0007669"/>
    <property type="project" value="TreeGrafter"/>
</dbReference>
<name>A0A7J7V9C0_RHIFE</name>
<feature type="region of interest" description="Disordered" evidence="3">
    <location>
        <begin position="201"/>
        <end position="224"/>
    </location>
</feature>
<evidence type="ECO:0000256" key="2">
    <source>
        <dbReference type="PROSITE-ProRule" id="PRU00191"/>
    </source>
</evidence>
<comment type="caution">
    <text evidence="5">The sequence shown here is derived from an EMBL/GenBank/DDBJ whole genome shotgun (WGS) entry which is preliminary data.</text>
</comment>
<evidence type="ECO:0000256" key="3">
    <source>
        <dbReference type="SAM" id="MobiDB-lite"/>
    </source>
</evidence>
<dbReference type="SMART" id="SM00252">
    <property type="entry name" value="SH2"/>
    <property type="match status" value="1"/>
</dbReference>
<dbReference type="Pfam" id="PF00017">
    <property type="entry name" value="SH2"/>
    <property type="match status" value="1"/>
</dbReference>
<dbReference type="Proteomes" id="UP000585614">
    <property type="component" value="Unassembled WGS sequence"/>
</dbReference>
<gene>
    <name evidence="5" type="ORF">mRhiFer1_015213</name>
</gene>
<dbReference type="Gene3D" id="3.30.505.10">
    <property type="entry name" value="SH2 domain"/>
    <property type="match status" value="1"/>
</dbReference>
<keyword evidence="1 2" id="KW-0727">SH2 domain</keyword>
<reference evidence="5 6" key="1">
    <citation type="journal article" date="2020" name="Nature">
        <title>Six reference-quality genomes reveal evolution of bat adaptations.</title>
        <authorList>
            <person name="Jebb D."/>
            <person name="Huang Z."/>
            <person name="Pippel M."/>
            <person name="Hughes G.M."/>
            <person name="Lavrichenko K."/>
            <person name="Devanna P."/>
            <person name="Winkler S."/>
            <person name="Jermiin L.S."/>
            <person name="Skirmuntt E.C."/>
            <person name="Katzourakis A."/>
            <person name="Burkitt-Gray L."/>
            <person name="Ray D.A."/>
            <person name="Sullivan K.A.M."/>
            <person name="Roscito J.G."/>
            <person name="Kirilenko B.M."/>
            <person name="Davalos L.M."/>
            <person name="Corthals A.P."/>
            <person name="Power M.L."/>
            <person name="Jones G."/>
            <person name="Ransome R.D."/>
            <person name="Dechmann D.K.N."/>
            <person name="Locatelli A.G."/>
            <person name="Puechmaille S.J."/>
            <person name="Fedrigo O."/>
            <person name="Jarvis E.D."/>
            <person name="Hiller M."/>
            <person name="Vernes S.C."/>
            <person name="Myers E.W."/>
            <person name="Teeling E.C."/>
        </authorList>
    </citation>
    <scope>NUCLEOTIDE SEQUENCE [LARGE SCALE GENOMIC DNA]</scope>
    <source>
        <strain evidence="5">MRhiFer1</strain>
        <tissue evidence="5">Lung</tissue>
    </source>
</reference>
<dbReference type="SUPFAM" id="SSF55550">
    <property type="entry name" value="SH2 domain"/>
    <property type="match status" value="1"/>
</dbReference>
<evidence type="ECO:0000313" key="5">
    <source>
        <dbReference type="EMBL" id="KAF6321712.1"/>
    </source>
</evidence>
<dbReference type="InterPro" id="IPR051751">
    <property type="entry name" value="Immunoreceptor_sig_adapters"/>
</dbReference>
<dbReference type="FunFam" id="3.30.505.10:FF:000016">
    <property type="entry name" value="B-cell linker protein isoform 2"/>
    <property type="match status" value="1"/>
</dbReference>
<evidence type="ECO:0000256" key="1">
    <source>
        <dbReference type="ARBA" id="ARBA00022999"/>
    </source>
</evidence>
<feature type="compositionally biased region" description="Low complexity" evidence="3">
    <location>
        <begin position="210"/>
        <end position="224"/>
    </location>
</feature>
<dbReference type="InterPro" id="IPR000980">
    <property type="entry name" value="SH2"/>
</dbReference>
<evidence type="ECO:0000259" key="4">
    <source>
        <dbReference type="PROSITE" id="PS50001"/>
    </source>
</evidence>
<dbReference type="PROSITE" id="PS50001">
    <property type="entry name" value="SH2"/>
    <property type="match status" value="1"/>
</dbReference>